<reference evidence="2 3" key="1">
    <citation type="submission" date="2019-11" db="EMBL/GenBank/DDBJ databases">
        <authorList>
            <person name="Holert J."/>
        </authorList>
    </citation>
    <scope>NUCLEOTIDE SEQUENCE [LARGE SCALE GENOMIC DNA]</scope>
    <source>
        <strain evidence="2">BC5_2</strain>
    </source>
</reference>
<dbReference type="EMBL" id="CACSII010000009">
    <property type="protein sequence ID" value="CAA0101159.1"/>
    <property type="molecule type" value="Genomic_DNA"/>
</dbReference>
<sequence>MAGATVSAANMTAEQGQQKMNAYEKQPAQFYDGQYHNPTPQQAQNSFMTKMRSLAFNKSDRSVPDVALPITQTPIGALSTISETLRFVKLGHSSLLIDLAGKRFLIDPVFSERASPVQWIGPKRFHSLPLDPTQLLHIDAVVISHSHYDHLDKTSILDLQSRTRLFIVPQGVGEILTDWGIPAEQVVEKNWWQSAYVGDVELVATPAQHFSGRGLLDRDETLWASWVLKSANQRIFFSGDSGYFPGFKAIGEAHGPFDVAFIEAGAYNPAWRDMHMMPEDSIQAFQDVNANLMVPIHNGTFDLSIHAWMDPMEQISQLAQSQQIDYLLPMVGDIIDPCQLPAQVTWWRLDDCSGDQSFTCTDSL</sequence>
<evidence type="ECO:0000313" key="3">
    <source>
        <dbReference type="Proteomes" id="UP000434580"/>
    </source>
</evidence>
<dbReference type="InterPro" id="IPR036866">
    <property type="entry name" value="RibonucZ/Hydroxyglut_hydro"/>
</dbReference>
<dbReference type="Pfam" id="PF12706">
    <property type="entry name" value="Lactamase_B_2"/>
    <property type="match status" value="1"/>
</dbReference>
<dbReference type="PANTHER" id="PTHR15032">
    <property type="entry name" value="N-ACYL-PHOSPHATIDYLETHANOLAMINE-HYDROLYZING PHOSPHOLIPASE D"/>
    <property type="match status" value="1"/>
</dbReference>
<feature type="domain" description="Metallo-beta-lactamase" evidence="1">
    <location>
        <begin position="103"/>
        <end position="297"/>
    </location>
</feature>
<dbReference type="InterPro" id="IPR001279">
    <property type="entry name" value="Metallo-B-lactamas"/>
</dbReference>
<accession>A0A5S9PBU8</accession>
<evidence type="ECO:0000259" key="1">
    <source>
        <dbReference type="Pfam" id="PF12706"/>
    </source>
</evidence>
<evidence type="ECO:0000313" key="2">
    <source>
        <dbReference type="EMBL" id="CAA0101159.1"/>
    </source>
</evidence>
<dbReference type="Proteomes" id="UP000434580">
    <property type="component" value="Unassembled WGS sequence"/>
</dbReference>
<proteinExistence type="predicted"/>
<dbReference type="AlphaFoldDB" id="A0A5S9PBU8"/>
<name>A0A5S9PBU8_9GAMM</name>
<dbReference type="GO" id="GO:0005737">
    <property type="term" value="C:cytoplasm"/>
    <property type="evidence" value="ECO:0007669"/>
    <property type="project" value="TreeGrafter"/>
</dbReference>
<dbReference type="Gene3D" id="3.60.15.10">
    <property type="entry name" value="Ribonuclease Z/Hydroxyacylglutathione hydrolase-like"/>
    <property type="match status" value="1"/>
</dbReference>
<dbReference type="SUPFAM" id="SSF56281">
    <property type="entry name" value="Metallo-hydrolase/oxidoreductase"/>
    <property type="match status" value="1"/>
</dbReference>
<organism evidence="2 3">
    <name type="scientific">BD1-7 clade bacterium</name>
    <dbReference type="NCBI Taxonomy" id="2029982"/>
    <lineage>
        <taxon>Bacteria</taxon>
        <taxon>Pseudomonadati</taxon>
        <taxon>Pseudomonadota</taxon>
        <taxon>Gammaproteobacteria</taxon>
        <taxon>Cellvibrionales</taxon>
        <taxon>Spongiibacteraceae</taxon>
        <taxon>BD1-7 clade</taxon>
    </lineage>
</organism>
<dbReference type="OrthoDB" id="9805728at2"/>
<dbReference type="PANTHER" id="PTHR15032:SF4">
    <property type="entry name" value="N-ACYL-PHOSPHATIDYLETHANOLAMINE-HYDROLYZING PHOSPHOLIPASE D"/>
    <property type="match status" value="1"/>
</dbReference>
<protein>
    <recommendedName>
        <fullName evidence="1">Metallo-beta-lactamase domain-containing protein</fullName>
    </recommendedName>
</protein>
<gene>
    <name evidence="2" type="ORF">DPBNPPHM_03867</name>
</gene>